<dbReference type="Proteomes" id="UP000295075">
    <property type="component" value="Unassembled WGS sequence"/>
</dbReference>
<proteinExistence type="predicted"/>
<reference evidence="1 2" key="1">
    <citation type="submission" date="2019-03" db="EMBL/GenBank/DDBJ databases">
        <title>Draft genome sequences of novel Actinobacteria.</title>
        <authorList>
            <person name="Sahin N."/>
            <person name="Ay H."/>
            <person name="Saygin H."/>
        </authorList>
    </citation>
    <scope>NUCLEOTIDE SEQUENCE [LARGE SCALE GENOMIC DNA]</scope>
    <source>
        <strain evidence="1 2">JCM 30547</strain>
    </source>
</reference>
<organism evidence="1 2">
    <name type="scientific">Kribbella albertanoniae</name>
    <dbReference type="NCBI Taxonomy" id="1266829"/>
    <lineage>
        <taxon>Bacteria</taxon>
        <taxon>Bacillati</taxon>
        <taxon>Actinomycetota</taxon>
        <taxon>Actinomycetes</taxon>
        <taxon>Propionibacteriales</taxon>
        <taxon>Kribbellaceae</taxon>
        <taxon>Kribbella</taxon>
    </lineage>
</organism>
<dbReference type="EMBL" id="SMKA01000189">
    <property type="protein sequence ID" value="TDC22485.1"/>
    <property type="molecule type" value="Genomic_DNA"/>
</dbReference>
<dbReference type="AlphaFoldDB" id="A0A4V2XPK8"/>
<name>A0A4V2XPK8_9ACTN</name>
<sequence>MTARARSTYKRRVSLTYQYGFIPPGQKDLVACGSLHEAQFFAAFGARLMVREVETKMGDWQEIERL</sequence>
<comment type="caution">
    <text evidence="1">The sequence shown here is derived from an EMBL/GenBank/DDBJ whole genome shotgun (WGS) entry which is preliminary data.</text>
</comment>
<accession>A0A4V2XPK8</accession>
<evidence type="ECO:0000313" key="1">
    <source>
        <dbReference type="EMBL" id="TDC22485.1"/>
    </source>
</evidence>
<protein>
    <submittedName>
        <fullName evidence="1">Uncharacterized protein</fullName>
    </submittedName>
</protein>
<keyword evidence="2" id="KW-1185">Reference proteome</keyword>
<gene>
    <name evidence="1" type="ORF">E1261_30715</name>
</gene>
<dbReference type="RefSeq" id="WP_132412718.1">
    <property type="nucleotide sequence ID" value="NZ_SMKA01000189.1"/>
</dbReference>
<evidence type="ECO:0000313" key="2">
    <source>
        <dbReference type="Proteomes" id="UP000295075"/>
    </source>
</evidence>